<evidence type="ECO:0000256" key="2">
    <source>
        <dbReference type="SAM" id="MobiDB-lite"/>
    </source>
</evidence>
<dbReference type="InterPro" id="IPR036915">
    <property type="entry name" value="Cyclin-like_sf"/>
</dbReference>
<feature type="domain" description="Cyclin C-terminal" evidence="3">
    <location>
        <begin position="198"/>
        <end position="330"/>
    </location>
</feature>
<feature type="region of interest" description="Disordered" evidence="2">
    <location>
        <begin position="384"/>
        <end position="427"/>
    </location>
</feature>
<dbReference type="EMBL" id="ML987191">
    <property type="protein sequence ID" value="KAF2254043.1"/>
    <property type="molecule type" value="Genomic_DNA"/>
</dbReference>
<evidence type="ECO:0000313" key="5">
    <source>
        <dbReference type="Proteomes" id="UP000800094"/>
    </source>
</evidence>
<dbReference type="GeneID" id="54588646"/>
<evidence type="ECO:0000313" key="4">
    <source>
        <dbReference type="EMBL" id="KAF2254043.1"/>
    </source>
</evidence>
<dbReference type="Pfam" id="PF16899">
    <property type="entry name" value="Cyclin_C_2"/>
    <property type="match status" value="1"/>
</dbReference>
<dbReference type="GO" id="GO:0006357">
    <property type="term" value="P:regulation of transcription by RNA polymerase II"/>
    <property type="evidence" value="ECO:0007669"/>
    <property type="project" value="InterPro"/>
</dbReference>
<dbReference type="Proteomes" id="UP000800094">
    <property type="component" value="Unassembled WGS sequence"/>
</dbReference>
<dbReference type="CDD" id="cd20525">
    <property type="entry name" value="CYCLIN_CCNH_rpt2"/>
    <property type="match status" value="1"/>
</dbReference>
<reference evidence="4" key="1">
    <citation type="journal article" date="2020" name="Stud. Mycol.">
        <title>101 Dothideomycetes genomes: a test case for predicting lifestyles and emergence of pathogens.</title>
        <authorList>
            <person name="Haridas S."/>
            <person name="Albert R."/>
            <person name="Binder M."/>
            <person name="Bloem J."/>
            <person name="Labutti K."/>
            <person name="Salamov A."/>
            <person name="Andreopoulos B."/>
            <person name="Baker S."/>
            <person name="Barry K."/>
            <person name="Bills G."/>
            <person name="Bluhm B."/>
            <person name="Cannon C."/>
            <person name="Castanera R."/>
            <person name="Culley D."/>
            <person name="Daum C."/>
            <person name="Ezra D."/>
            <person name="Gonzalez J."/>
            <person name="Henrissat B."/>
            <person name="Kuo A."/>
            <person name="Liang C."/>
            <person name="Lipzen A."/>
            <person name="Lutzoni F."/>
            <person name="Magnuson J."/>
            <person name="Mondo S."/>
            <person name="Nolan M."/>
            <person name="Ohm R."/>
            <person name="Pangilinan J."/>
            <person name="Park H.-J."/>
            <person name="Ramirez L."/>
            <person name="Alfaro M."/>
            <person name="Sun H."/>
            <person name="Tritt A."/>
            <person name="Yoshinaga Y."/>
            <person name="Zwiers L.-H."/>
            <person name="Turgeon B."/>
            <person name="Goodwin S."/>
            <person name="Spatafora J."/>
            <person name="Crous P."/>
            <person name="Grigoriev I."/>
        </authorList>
    </citation>
    <scope>NUCLEOTIDE SEQUENCE</scope>
    <source>
        <strain evidence="4">CBS 122368</strain>
    </source>
</reference>
<organism evidence="4 5">
    <name type="scientific">Trematosphaeria pertusa</name>
    <dbReference type="NCBI Taxonomy" id="390896"/>
    <lineage>
        <taxon>Eukaryota</taxon>
        <taxon>Fungi</taxon>
        <taxon>Dikarya</taxon>
        <taxon>Ascomycota</taxon>
        <taxon>Pezizomycotina</taxon>
        <taxon>Dothideomycetes</taxon>
        <taxon>Pleosporomycetidae</taxon>
        <taxon>Pleosporales</taxon>
        <taxon>Massarineae</taxon>
        <taxon>Trematosphaeriaceae</taxon>
        <taxon>Trematosphaeria</taxon>
    </lineage>
</organism>
<protein>
    <submittedName>
        <fullName evidence="4">Cyclin-like protein</fullName>
    </submittedName>
</protein>
<gene>
    <name evidence="4" type="ORF">BU26DRAFT_602053</name>
</gene>
<dbReference type="InterPro" id="IPR043198">
    <property type="entry name" value="Cyclin/Ssn8"/>
</dbReference>
<feature type="region of interest" description="Disordered" evidence="2">
    <location>
        <begin position="48"/>
        <end position="85"/>
    </location>
</feature>
<sequence>MKLSEDDIYRTSTQYKHWSFTPAQLAAQRQKTNLVAAERVKANVARQRATRAKQLDTASASESDRANTPGIENGNGEGGSTPARPGGEVECLTVAEEMKLVDVFCERALELGAFCGFPIEVTATGIQFLRRFYLYNSPMTYEGQNISRTCIFLANKTEGIHVTAEEYAAKFSNVTSDQVLAPEYLIVQALRFNFDVRHPFRGLKGAHLELWEIAKGKFAPLPHDSRTGEAAQAEMLALPTKTGEPAGKRVSVNEFEKRLTATYNAASAVLKTAALLTDAYFLYPPSQIMLAAHLLADEPLTLFYLSTKLPPSSPIHAKLLSTIRACATLLSSHRSFTSSSTIKEEKEARDKKEKSAVAALIKKLRHCRDPDKLDLVQLNQAHKRDAVQDGSLEEQKAKRRKLEREKAKKEADDFWGPELPKNGAKAG</sequence>
<proteinExistence type="predicted"/>
<evidence type="ECO:0000256" key="1">
    <source>
        <dbReference type="ARBA" id="ARBA00023127"/>
    </source>
</evidence>
<dbReference type="CDD" id="cd20524">
    <property type="entry name" value="CYCLIN_CCNH_rpt1"/>
    <property type="match status" value="1"/>
</dbReference>
<evidence type="ECO:0000259" key="3">
    <source>
        <dbReference type="Pfam" id="PF16899"/>
    </source>
</evidence>
<feature type="compositionally biased region" description="Basic and acidic residues" evidence="2">
    <location>
        <begin position="402"/>
        <end position="412"/>
    </location>
</feature>
<name>A0A6A6IXY5_9PLEO</name>
<dbReference type="Gene3D" id="1.10.472.10">
    <property type="entry name" value="Cyclin-like"/>
    <property type="match status" value="2"/>
</dbReference>
<dbReference type="GO" id="GO:0016538">
    <property type="term" value="F:cyclin-dependent protein serine/threonine kinase regulator activity"/>
    <property type="evidence" value="ECO:0007669"/>
    <property type="project" value="InterPro"/>
</dbReference>
<accession>A0A6A6IXY5</accession>
<dbReference type="InterPro" id="IPR031658">
    <property type="entry name" value="Cyclin_C_2"/>
</dbReference>
<dbReference type="SUPFAM" id="SSF47954">
    <property type="entry name" value="Cyclin-like"/>
    <property type="match status" value="2"/>
</dbReference>
<dbReference type="OrthoDB" id="340962at2759"/>
<keyword evidence="5" id="KW-1185">Reference proteome</keyword>
<keyword evidence="1" id="KW-0195">Cyclin</keyword>
<dbReference type="PANTHER" id="PTHR10026">
    <property type="entry name" value="CYCLIN"/>
    <property type="match status" value="1"/>
</dbReference>
<dbReference type="RefSeq" id="XP_033689047.1">
    <property type="nucleotide sequence ID" value="XM_033835316.1"/>
</dbReference>
<dbReference type="AlphaFoldDB" id="A0A6A6IXY5"/>